<name>A0ABD3P3N4_9STRA</name>
<feature type="coiled-coil region" evidence="8">
    <location>
        <begin position="362"/>
        <end position="403"/>
    </location>
</feature>
<evidence type="ECO:0000256" key="5">
    <source>
        <dbReference type="ARBA" id="ARBA00023242"/>
    </source>
</evidence>
<dbReference type="InterPro" id="IPR036277">
    <property type="entry name" value="SMC_hinge_sf"/>
</dbReference>
<dbReference type="InterPro" id="IPR003395">
    <property type="entry name" value="RecF/RecN/SMC_N"/>
</dbReference>
<feature type="region of interest" description="Disordered" evidence="9">
    <location>
        <begin position="309"/>
        <end position="329"/>
    </location>
</feature>
<feature type="compositionally biased region" description="Basic and acidic residues" evidence="9">
    <location>
        <begin position="1311"/>
        <end position="1323"/>
    </location>
</feature>
<organism evidence="11 12">
    <name type="scientific">Stephanodiscus triporus</name>
    <dbReference type="NCBI Taxonomy" id="2934178"/>
    <lineage>
        <taxon>Eukaryota</taxon>
        <taxon>Sar</taxon>
        <taxon>Stramenopiles</taxon>
        <taxon>Ochrophyta</taxon>
        <taxon>Bacillariophyta</taxon>
        <taxon>Coscinodiscophyceae</taxon>
        <taxon>Thalassiosirophycidae</taxon>
        <taxon>Stephanodiscales</taxon>
        <taxon>Stephanodiscaceae</taxon>
        <taxon>Stephanodiscus</taxon>
    </lineage>
</organism>
<comment type="caution">
    <text evidence="11">The sequence shown here is derived from an EMBL/GenBank/DDBJ whole genome shotgun (WGS) entry which is preliminary data.</text>
</comment>
<evidence type="ECO:0000256" key="6">
    <source>
        <dbReference type="ARBA" id="ARBA00023306"/>
    </source>
</evidence>
<keyword evidence="5 7" id="KW-0539">Nucleus</keyword>
<accession>A0ABD3P3N4</accession>
<dbReference type="InterPro" id="IPR010935">
    <property type="entry name" value="SMC_hinge"/>
</dbReference>
<feature type="domain" description="SMC hinge" evidence="10">
    <location>
        <begin position="555"/>
        <end position="677"/>
    </location>
</feature>
<dbReference type="SMART" id="SM00968">
    <property type="entry name" value="SMC_hinge"/>
    <property type="match status" value="1"/>
</dbReference>
<protein>
    <recommendedName>
        <fullName evidence="7">Structural maintenance of chromosomes protein</fullName>
    </recommendedName>
</protein>
<feature type="compositionally biased region" description="Acidic residues" evidence="9">
    <location>
        <begin position="98"/>
        <end position="112"/>
    </location>
</feature>
<evidence type="ECO:0000256" key="3">
    <source>
        <dbReference type="ARBA" id="ARBA00022776"/>
    </source>
</evidence>
<dbReference type="InterPro" id="IPR027417">
    <property type="entry name" value="P-loop_NTPase"/>
</dbReference>
<keyword evidence="6" id="KW-0131">Cell cycle</keyword>
<dbReference type="Gene3D" id="3.30.70.1620">
    <property type="match status" value="1"/>
</dbReference>
<dbReference type="GO" id="GO:0005634">
    <property type="term" value="C:nucleus"/>
    <property type="evidence" value="ECO:0007669"/>
    <property type="project" value="UniProtKB-SubCell"/>
</dbReference>
<dbReference type="PIRSF" id="PIRSF005719">
    <property type="entry name" value="SMC"/>
    <property type="match status" value="1"/>
</dbReference>
<sequence>MPVTYLELENFKSYAGKQRIGPFFDFTCVIGPNGSGKSNLMDAISFVLGVQSRDLRSSQMKDLIFRPPGSEYDDTLSARASLVYVEPTPKTKEREGEDGGDDAEDDDEDDVEGNPAAKKKEGRLSKKLPKGKTTIFSRMVTTKGTGEYQINGKTVTFKQYETKLASIGVLLKARNFLVFQGDVEGMARKNPKQLVEMFENLSGSAELKEEYEAALKAKEEAEQRTIFAFNKTKEHKSERRVLKEQKEEAERFHTLLSQRTSLKTNFFLWLLFHIHSDVQQRESTLKELQESLSEHQAVVSEKEALLKQAKKEASKARSQSSAKDKQRMKLEAEVDKLQPSVIESSEAISALTKRVASDVKAVSKIEKEKSAHGEKLAELEEEIQEYQEKHAKLQKEYDELKDSESRVGSMTEEQELEYEKIRDAAAVASAVPRRKLQSAVRSLESARATAAKVVEERKELQGRKDDAGRSVGELTARKETLEKSLEKTRSELATSELTLSTLQQSVSEYQTKRAAIETQLDTIHTTLRQAKDERRKDKEEERILNAIGALKRHFPGVKGRLVDLCRPSQQRYNLAVTVAGGKDMDAIVVDGKKTAFDCIKYLRDQRIGTATFLPLDSLQTPTPESTERLRAMAENDGRYRLAADVIRVSNDEYRRAVLYAVGNTVVCDSLDIAREICFSRGGARGSNADDRIKAVTVKGAVISKAGTMTGGVTQDDTNRAGRWSDQKLDELRSKKDALEVEREDLDSEAGRGSGSHTAKMEDLRNAIGNLRNKEQYTKADLEYTKKKLHEQVTLLKSSKKSFDKLEKKAAEAEEGVIEANDLVVTHRQEVRDVEEEHFAPFRKKTGIADLRAYDEAIGKAREDFVKTRTDIREHLAKLTAKKKYEDEKDFDSKLAEALKRKASDESQLNEAKKMEEKLLSEVSEVKAKLADAESTLKQATEAEQEKEELVRDARNALKEAECDYNKVSKSMNAEENDLMVLRQKLHETLQKARVDEVELPMLESEDVEEDDGDNVEDSQASSARTSGRSRNSNSQSATQESSAFSEHFSQREDSKVAKDRRDAGKVDFSSMDEDLKMRRSASEEEKLKTKFESRISKLTQEIEGIAPNMKASDAFETMTEKVKETVDEFNAAKEESRRANEAFNKARKARAHKFNAAFKQIDAALKIIYTDMTKSSKHPLGGNAYLSLDDSDEPYRGGMKFNAMPPMKRFRDMEQLSGGEKTVAALSLLFAIHSYRPAPFFIMDEVDAALDNVNVLKVCNYIRQRSGDFQCIVISLKDMFYERSESLVGICRDVSSNSSRTLTLDLTKYDRKSGGEKRSRGGEDSVVEDSTKRRRRTDTGKLIMNVTMDSSNCTPLTTSSPLAQSMR</sequence>
<evidence type="ECO:0000313" key="11">
    <source>
        <dbReference type="EMBL" id="KAL3782374.1"/>
    </source>
</evidence>
<feature type="compositionally biased region" description="Basic and acidic residues" evidence="9">
    <location>
        <begin position="456"/>
        <end position="468"/>
    </location>
</feature>
<evidence type="ECO:0000256" key="2">
    <source>
        <dbReference type="ARBA" id="ARBA00022618"/>
    </source>
</evidence>
<reference evidence="11 12" key="1">
    <citation type="submission" date="2024-10" db="EMBL/GenBank/DDBJ databases">
        <title>Updated reference genomes for cyclostephanoid diatoms.</title>
        <authorList>
            <person name="Roberts W.R."/>
            <person name="Alverson A.J."/>
        </authorList>
    </citation>
    <scope>NUCLEOTIDE SEQUENCE [LARGE SCALE GENOMIC DNA]</scope>
    <source>
        <strain evidence="11 12">AJA276-08</strain>
    </source>
</reference>
<comment type="similarity">
    <text evidence="7">Belongs to the SMC family.</text>
</comment>
<feature type="region of interest" description="Disordered" evidence="9">
    <location>
        <begin position="1311"/>
        <end position="1339"/>
    </location>
</feature>
<dbReference type="Proteomes" id="UP001530315">
    <property type="component" value="Unassembled WGS sequence"/>
</dbReference>
<dbReference type="PANTHER" id="PTHR18937:SF12">
    <property type="entry name" value="STRUCTURAL MAINTENANCE OF CHROMOSOMES PROTEIN"/>
    <property type="match status" value="1"/>
</dbReference>
<dbReference type="Gene3D" id="1.20.1060.20">
    <property type="match status" value="1"/>
</dbReference>
<dbReference type="SUPFAM" id="SSF75553">
    <property type="entry name" value="Smc hinge domain"/>
    <property type="match status" value="1"/>
</dbReference>
<dbReference type="InterPro" id="IPR024704">
    <property type="entry name" value="SMC"/>
</dbReference>
<dbReference type="Gene3D" id="3.40.50.300">
    <property type="entry name" value="P-loop containing nucleotide triphosphate hydrolases"/>
    <property type="match status" value="2"/>
</dbReference>
<dbReference type="EMBL" id="JALLAZ020001020">
    <property type="protein sequence ID" value="KAL3782374.1"/>
    <property type="molecule type" value="Genomic_DNA"/>
</dbReference>
<comment type="subcellular location">
    <subcellularLocation>
        <location evidence="1 7">Nucleus</location>
    </subcellularLocation>
</comment>
<feature type="compositionally biased region" description="Basic and acidic residues" evidence="9">
    <location>
        <begin position="1048"/>
        <end position="1065"/>
    </location>
</feature>
<dbReference type="PANTHER" id="PTHR18937">
    <property type="entry name" value="STRUCTURAL MAINTENANCE OF CHROMOSOMES SMC FAMILY MEMBER"/>
    <property type="match status" value="1"/>
</dbReference>
<evidence type="ECO:0000256" key="7">
    <source>
        <dbReference type="PIRNR" id="PIRNR005719"/>
    </source>
</evidence>
<evidence type="ECO:0000256" key="4">
    <source>
        <dbReference type="ARBA" id="ARBA00023054"/>
    </source>
</evidence>
<dbReference type="Gene3D" id="1.10.287.1490">
    <property type="match status" value="1"/>
</dbReference>
<evidence type="ECO:0000313" key="12">
    <source>
        <dbReference type="Proteomes" id="UP001530315"/>
    </source>
</evidence>
<evidence type="ECO:0000256" key="1">
    <source>
        <dbReference type="ARBA" id="ARBA00004123"/>
    </source>
</evidence>
<dbReference type="SUPFAM" id="SSF52540">
    <property type="entry name" value="P-loop containing nucleoside triphosphate hydrolases"/>
    <property type="match status" value="1"/>
</dbReference>
<keyword evidence="4 8" id="KW-0175">Coiled coil</keyword>
<feature type="region of interest" description="Disordered" evidence="9">
    <location>
        <begin position="990"/>
        <end position="1069"/>
    </location>
</feature>
<dbReference type="Pfam" id="PF06470">
    <property type="entry name" value="SMC_hinge"/>
    <property type="match status" value="1"/>
</dbReference>
<dbReference type="Pfam" id="PF02463">
    <property type="entry name" value="SMC_N"/>
    <property type="match status" value="1"/>
</dbReference>
<feature type="region of interest" description="Disordered" evidence="9">
    <location>
        <begin position="456"/>
        <end position="475"/>
    </location>
</feature>
<feature type="region of interest" description="Disordered" evidence="9">
    <location>
        <begin position="739"/>
        <end position="761"/>
    </location>
</feature>
<keyword evidence="12" id="KW-1185">Reference proteome</keyword>
<evidence type="ECO:0000256" key="9">
    <source>
        <dbReference type="SAM" id="MobiDB-lite"/>
    </source>
</evidence>
<feature type="coiled-coil region" evidence="8">
    <location>
        <begin position="795"/>
        <end position="836"/>
    </location>
</feature>
<keyword evidence="2" id="KW-0132">Cell division</keyword>
<feature type="compositionally biased region" description="Polar residues" evidence="9">
    <location>
        <begin position="1019"/>
        <end position="1044"/>
    </location>
</feature>
<evidence type="ECO:0000259" key="10">
    <source>
        <dbReference type="SMART" id="SM00968"/>
    </source>
</evidence>
<keyword evidence="3" id="KW-0498">Mitosis</keyword>
<feature type="compositionally biased region" description="Acidic residues" evidence="9">
    <location>
        <begin position="1003"/>
        <end position="1016"/>
    </location>
</feature>
<feature type="region of interest" description="Disordered" evidence="9">
    <location>
        <begin position="83"/>
        <end position="125"/>
    </location>
</feature>
<gene>
    <name evidence="11" type="ORF">ACHAW5_001115</name>
</gene>
<feature type="coiled-coil region" evidence="8">
    <location>
        <begin position="1081"/>
        <end position="1149"/>
    </location>
</feature>
<evidence type="ECO:0000256" key="8">
    <source>
        <dbReference type="SAM" id="Coils"/>
    </source>
</evidence>
<proteinExistence type="inferred from homology"/>
<dbReference type="GO" id="GO:0051301">
    <property type="term" value="P:cell division"/>
    <property type="evidence" value="ECO:0007669"/>
    <property type="project" value="UniProtKB-KW"/>
</dbReference>